<accession>A0ABY9XDI1</accession>
<sequence length="74" mass="8671">MYISKRYGGNHHTQGGVSHFEDGWNFNHHKNQHVSVVDGLIAVIDNRGYISEFLLDRRHTEILITGYDEFRRQS</sequence>
<organism evidence="1 2">
    <name type="scientific">Xenorhabdus griffiniae</name>
    <dbReference type="NCBI Taxonomy" id="351672"/>
    <lineage>
        <taxon>Bacteria</taxon>
        <taxon>Pseudomonadati</taxon>
        <taxon>Pseudomonadota</taxon>
        <taxon>Gammaproteobacteria</taxon>
        <taxon>Enterobacterales</taxon>
        <taxon>Morganellaceae</taxon>
        <taxon>Xenorhabdus</taxon>
    </lineage>
</organism>
<gene>
    <name evidence="1" type="ORF">QL112_012100</name>
</gene>
<dbReference type="EMBL" id="CP133647">
    <property type="protein sequence ID" value="WNH00620.1"/>
    <property type="molecule type" value="Genomic_DNA"/>
</dbReference>
<dbReference type="Proteomes" id="UP001300348">
    <property type="component" value="Chromosome"/>
</dbReference>
<dbReference type="RefSeq" id="WP_189761221.1">
    <property type="nucleotide sequence ID" value="NZ_CAWPOC010000074.1"/>
</dbReference>
<dbReference type="GeneID" id="88856311"/>
<reference evidence="1 2" key="1">
    <citation type="journal article" date="2023" name="Access Microbiol">
        <title>The genome of a steinernematid-associated Pseudomonas piscis bacterium encodes the biosynthesis of insect toxins.</title>
        <authorList>
            <person name="Awori R.M."/>
            <person name="Hendre P."/>
            <person name="Amugune N.O."/>
        </authorList>
    </citation>
    <scope>NUCLEOTIDE SEQUENCE [LARGE SCALE GENOMIC DNA]</scope>
    <source>
        <strain evidence="1 2">97</strain>
    </source>
</reference>
<evidence type="ECO:0000313" key="2">
    <source>
        <dbReference type="Proteomes" id="UP001300348"/>
    </source>
</evidence>
<evidence type="ECO:0000313" key="1">
    <source>
        <dbReference type="EMBL" id="WNH00620.1"/>
    </source>
</evidence>
<name>A0ABY9XDI1_9GAMM</name>
<keyword evidence="2" id="KW-1185">Reference proteome</keyword>
<proteinExistence type="predicted"/>
<protein>
    <submittedName>
        <fullName evidence="1">Uncharacterized protein</fullName>
    </submittedName>
</protein>